<dbReference type="GO" id="GO:0000976">
    <property type="term" value="F:transcription cis-regulatory region binding"/>
    <property type="evidence" value="ECO:0007669"/>
    <property type="project" value="TreeGrafter"/>
</dbReference>
<dbReference type="Pfam" id="PF11951">
    <property type="entry name" value="Fungal_trans_2"/>
    <property type="match status" value="1"/>
</dbReference>
<dbReference type="Proteomes" id="UP000530670">
    <property type="component" value="Unassembled WGS sequence"/>
</dbReference>
<comment type="caution">
    <text evidence="4">The sequence shown here is derived from an EMBL/GenBank/DDBJ whole genome shotgun (WGS) entry which is preliminary data.</text>
</comment>
<dbReference type="GO" id="GO:0005634">
    <property type="term" value="C:nucleus"/>
    <property type="evidence" value="ECO:0007669"/>
    <property type="project" value="UniProtKB-SubCell"/>
</dbReference>
<sequence length="585" mass="65193">MNLLTRLIFQSSPVQRSTQDTLCSCQAALSAPGACRQATPNRVTTAECLGYGKVFVWTQGIDSHGNVNPPPGRRLPDESDASTSVSPTGHQQGQGQHDRARPQPQPDYSDQHPLARLVQQAQQAAQEAEEMNQQQQQQQQQSQQQQPTPPDSEDSPSHDPSIPWPSPAALTDPLFQDLDRTSRYYLAHFSERVCKDLVVRDTPENPFRELIPLTRKHPLLLQILVATSAIHWSNIFRRVTEIPAGLTNPAGYLSLLRSKDLVTRQALIDALTAKQKAMSHMREVLDTLDPAGSEVALAAMHFFIKFDLIDLDKSDNQSWRAHLEGATSIMALLNPDSNPDASSRMLRDRVITDSFIYNILGSTLTSGGLAARVARQAFQFLPVMKRVELTSYLSCPPEILNIILSASELSHEVPWTDQSLGAADKAIALIDEALAVDIPAWADYLRQHNLVQDLESRVCLAAAHRSAACLYILQALPLVRSVRSIDTDFLLEDVLRNLAAIDENDPYFKASSWPTFVAGAETRDPEKRTWTLARLLSIWQICPWGYLFTAIEMLKATWAMQDSRGSDNVNWLHDLRGMGFENLIV</sequence>
<evidence type="ECO:0000256" key="2">
    <source>
        <dbReference type="ARBA" id="ARBA00023242"/>
    </source>
</evidence>
<dbReference type="InterPro" id="IPR021858">
    <property type="entry name" value="Fun_TF"/>
</dbReference>
<dbReference type="OrthoDB" id="5380854at2759"/>
<dbReference type="AlphaFoldDB" id="A0A8H5RM60"/>
<evidence type="ECO:0000256" key="3">
    <source>
        <dbReference type="SAM" id="MobiDB-lite"/>
    </source>
</evidence>
<keyword evidence="5" id="KW-1185">Reference proteome</keyword>
<reference evidence="4 5" key="1">
    <citation type="submission" date="2020-05" db="EMBL/GenBank/DDBJ databases">
        <title>Identification and distribution of gene clusters putatively required for synthesis of sphingolipid metabolism inhibitors in phylogenetically diverse species of the filamentous fungus Fusarium.</title>
        <authorList>
            <person name="Kim H.-S."/>
            <person name="Busman M."/>
            <person name="Brown D.W."/>
            <person name="Divon H."/>
            <person name="Uhlig S."/>
            <person name="Proctor R.H."/>
        </authorList>
    </citation>
    <scope>NUCLEOTIDE SEQUENCE [LARGE SCALE GENOMIC DNA]</scope>
    <source>
        <strain evidence="4 5">NRRL 66243</strain>
    </source>
</reference>
<dbReference type="GO" id="GO:0045944">
    <property type="term" value="P:positive regulation of transcription by RNA polymerase II"/>
    <property type="evidence" value="ECO:0007669"/>
    <property type="project" value="TreeGrafter"/>
</dbReference>
<feature type="compositionally biased region" description="Low complexity" evidence="3">
    <location>
        <begin position="119"/>
        <end position="146"/>
    </location>
</feature>
<feature type="compositionally biased region" description="Polar residues" evidence="3">
    <location>
        <begin position="81"/>
        <end position="95"/>
    </location>
</feature>
<dbReference type="RefSeq" id="XP_037206211.1">
    <property type="nucleotide sequence ID" value="XM_037353303.1"/>
</dbReference>
<accession>A0A8H5RM60</accession>
<proteinExistence type="predicted"/>
<evidence type="ECO:0000256" key="1">
    <source>
        <dbReference type="ARBA" id="ARBA00004123"/>
    </source>
</evidence>
<gene>
    <name evidence="4" type="ORF">FTJAE_6668</name>
</gene>
<dbReference type="PANTHER" id="PTHR37534:SF51">
    <property type="entry name" value="ACRIFLAVINE SENSITIVITY CONTROL PROTEIN ACR-2"/>
    <property type="match status" value="1"/>
</dbReference>
<evidence type="ECO:0000313" key="4">
    <source>
        <dbReference type="EMBL" id="KAF5634461.1"/>
    </source>
</evidence>
<evidence type="ECO:0000313" key="5">
    <source>
        <dbReference type="Proteomes" id="UP000530670"/>
    </source>
</evidence>
<name>A0A8H5RM60_9HYPO</name>
<feature type="region of interest" description="Disordered" evidence="3">
    <location>
        <begin position="62"/>
        <end position="170"/>
    </location>
</feature>
<organism evidence="4 5">
    <name type="scientific">Fusarium tjaetaba</name>
    <dbReference type="NCBI Taxonomy" id="1567544"/>
    <lineage>
        <taxon>Eukaryota</taxon>
        <taxon>Fungi</taxon>
        <taxon>Dikarya</taxon>
        <taxon>Ascomycota</taxon>
        <taxon>Pezizomycotina</taxon>
        <taxon>Sordariomycetes</taxon>
        <taxon>Hypocreomycetidae</taxon>
        <taxon>Hypocreales</taxon>
        <taxon>Nectriaceae</taxon>
        <taxon>Fusarium</taxon>
        <taxon>Fusarium fujikuroi species complex</taxon>
    </lineage>
</organism>
<dbReference type="GeneID" id="59305573"/>
<comment type="subcellular location">
    <subcellularLocation>
        <location evidence="1">Nucleus</location>
    </subcellularLocation>
</comment>
<protein>
    <submittedName>
        <fullName evidence="4">Fungal transcriptional regulatory</fullName>
    </submittedName>
</protein>
<dbReference type="PANTHER" id="PTHR37534">
    <property type="entry name" value="TRANSCRIPTIONAL ACTIVATOR PROTEIN UGA3"/>
    <property type="match status" value="1"/>
</dbReference>
<dbReference type="EMBL" id="JAAQRI010000130">
    <property type="protein sequence ID" value="KAF5634461.1"/>
    <property type="molecule type" value="Genomic_DNA"/>
</dbReference>
<dbReference type="GO" id="GO:0003700">
    <property type="term" value="F:DNA-binding transcription factor activity"/>
    <property type="evidence" value="ECO:0007669"/>
    <property type="project" value="TreeGrafter"/>
</dbReference>
<keyword evidence="2" id="KW-0539">Nucleus</keyword>